<accession>A0ABU2AYY8</accession>
<dbReference type="Pfam" id="PF13302">
    <property type="entry name" value="Acetyltransf_3"/>
    <property type="match status" value="1"/>
</dbReference>
<evidence type="ECO:0000256" key="3">
    <source>
        <dbReference type="ARBA" id="ARBA00038502"/>
    </source>
</evidence>
<keyword evidence="1 5" id="KW-0808">Transferase</keyword>
<sequence>MTRFAALPTIWPVILQHRDLQLAPLRHAHRKQWHDVRRRNAAWLTPWETTDPTGNPPIMSYGSMIRAHNRDGRAGQSYPWAIFRTTNATTTLVGQLIAGPVLWGSMRSTSLGYWVDQAHAGQNIVPTAVALASDYLFTRVGLHRIEINIVPSNTASLRVVEKLGFRSEGLRKDYIHINGQWRDHQSFALTKDEIPAEGLLSRLK</sequence>
<dbReference type="EMBL" id="JAVDYJ010000001">
    <property type="protein sequence ID" value="MDR7346551.1"/>
    <property type="molecule type" value="Genomic_DNA"/>
</dbReference>
<protein>
    <submittedName>
        <fullName evidence="5">Ribosomal-protein-alanine N-acetyltransferase</fullName>
        <ecNumber evidence="5">2.3.1.267</ecNumber>
    </submittedName>
</protein>
<reference evidence="5 6" key="1">
    <citation type="submission" date="2023-07" db="EMBL/GenBank/DDBJ databases">
        <title>Sequencing the genomes of 1000 actinobacteria strains.</title>
        <authorList>
            <person name="Klenk H.-P."/>
        </authorList>
    </citation>
    <scope>NUCLEOTIDE SEQUENCE [LARGE SCALE GENOMIC DNA]</scope>
    <source>
        <strain evidence="5 6">DSM 22966</strain>
    </source>
</reference>
<evidence type="ECO:0000256" key="2">
    <source>
        <dbReference type="ARBA" id="ARBA00023315"/>
    </source>
</evidence>
<dbReference type="Gene3D" id="3.40.630.30">
    <property type="match status" value="1"/>
</dbReference>
<evidence type="ECO:0000256" key="1">
    <source>
        <dbReference type="ARBA" id="ARBA00022679"/>
    </source>
</evidence>
<dbReference type="RefSeq" id="WP_310171655.1">
    <property type="nucleotide sequence ID" value="NZ_BAABHE010000002.1"/>
</dbReference>
<dbReference type="InterPro" id="IPR051531">
    <property type="entry name" value="N-acetyltransferase"/>
</dbReference>
<dbReference type="EC" id="2.3.1.267" evidence="5"/>
<comment type="caution">
    <text evidence="5">The sequence shown here is derived from an EMBL/GenBank/DDBJ whole genome shotgun (WGS) entry which is preliminary data.</text>
</comment>
<keyword evidence="6" id="KW-1185">Reference proteome</keyword>
<dbReference type="SUPFAM" id="SSF55729">
    <property type="entry name" value="Acyl-CoA N-acyltransferases (Nat)"/>
    <property type="match status" value="1"/>
</dbReference>
<name>A0ABU2AYY8_9MICC</name>
<proteinExistence type="inferred from homology"/>
<dbReference type="PANTHER" id="PTHR43792:SF8">
    <property type="entry name" value="[RIBOSOMAL PROTEIN US5]-ALANINE N-ACETYLTRANSFERASE"/>
    <property type="match status" value="1"/>
</dbReference>
<dbReference type="PANTHER" id="PTHR43792">
    <property type="entry name" value="GNAT FAMILY, PUTATIVE (AFU_ORTHOLOGUE AFUA_3G00765)-RELATED-RELATED"/>
    <property type="match status" value="1"/>
</dbReference>
<gene>
    <name evidence="5" type="ORF">J2S62_000808</name>
</gene>
<dbReference type="GO" id="GO:0008999">
    <property type="term" value="F:protein-N-terminal-alanine acetyltransferase activity"/>
    <property type="evidence" value="ECO:0007669"/>
    <property type="project" value="UniProtKB-EC"/>
</dbReference>
<keyword evidence="2 5" id="KW-0012">Acyltransferase</keyword>
<dbReference type="Proteomes" id="UP001183794">
    <property type="component" value="Unassembled WGS sequence"/>
</dbReference>
<evidence type="ECO:0000313" key="5">
    <source>
        <dbReference type="EMBL" id="MDR7346551.1"/>
    </source>
</evidence>
<comment type="similarity">
    <text evidence="3">Belongs to the acetyltransferase family. RimJ subfamily.</text>
</comment>
<evidence type="ECO:0000313" key="6">
    <source>
        <dbReference type="Proteomes" id="UP001183794"/>
    </source>
</evidence>
<evidence type="ECO:0000259" key="4">
    <source>
        <dbReference type="PROSITE" id="PS51186"/>
    </source>
</evidence>
<dbReference type="PROSITE" id="PS51186">
    <property type="entry name" value="GNAT"/>
    <property type="match status" value="1"/>
</dbReference>
<organism evidence="5 6">
    <name type="scientific">Enteractinococcus fodinae</name>
    <dbReference type="NCBI Taxonomy" id="684663"/>
    <lineage>
        <taxon>Bacteria</taxon>
        <taxon>Bacillati</taxon>
        <taxon>Actinomycetota</taxon>
        <taxon>Actinomycetes</taxon>
        <taxon>Micrococcales</taxon>
        <taxon>Micrococcaceae</taxon>
    </lineage>
</organism>
<feature type="domain" description="N-acetyltransferase" evidence="4">
    <location>
        <begin position="20"/>
        <end position="192"/>
    </location>
</feature>
<dbReference type="InterPro" id="IPR016181">
    <property type="entry name" value="Acyl_CoA_acyltransferase"/>
</dbReference>
<dbReference type="InterPro" id="IPR000182">
    <property type="entry name" value="GNAT_dom"/>
</dbReference>